<keyword evidence="2" id="KW-0472">Membrane</keyword>
<organism evidence="3 4">
    <name type="scientific">Parvularcula marina</name>
    <dbReference type="NCBI Taxonomy" id="2292771"/>
    <lineage>
        <taxon>Bacteria</taxon>
        <taxon>Pseudomonadati</taxon>
        <taxon>Pseudomonadota</taxon>
        <taxon>Alphaproteobacteria</taxon>
        <taxon>Parvularculales</taxon>
        <taxon>Parvularculaceae</taxon>
        <taxon>Parvularcula</taxon>
    </lineage>
</organism>
<feature type="region of interest" description="Disordered" evidence="1">
    <location>
        <begin position="1"/>
        <end position="76"/>
    </location>
</feature>
<name>A0A371RHC2_9PROT</name>
<proteinExistence type="predicted"/>
<keyword evidence="2" id="KW-1133">Transmembrane helix</keyword>
<accession>A0A371RHC2</accession>
<keyword evidence="4" id="KW-1185">Reference proteome</keyword>
<gene>
    <name evidence="3" type="ORF">DX908_05900</name>
</gene>
<dbReference type="AlphaFoldDB" id="A0A371RHC2"/>
<evidence type="ECO:0000313" key="3">
    <source>
        <dbReference type="EMBL" id="RFB04856.1"/>
    </source>
</evidence>
<dbReference type="Proteomes" id="UP000264589">
    <property type="component" value="Unassembled WGS sequence"/>
</dbReference>
<keyword evidence="2" id="KW-0812">Transmembrane</keyword>
<feature type="transmembrane region" description="Helical" evidence="2">
    <location>
        <begin position="352"/>
        <end position="374"/>
    </location>
</feature>
<evidence type="ECO:0000256" key="1">
    <source>
        <dbReference type="SAM" id="MobiDB-lite"/>
    </source>
</evidence>
<dbReference type="EMBL" id="QUQO01000001">
    <property type="protein sequence ID" value="RFB04856.1"/>
    <property type="molecule type" value="Genomic_DNA"/>
</dbReference>
<feature type="transmembrane region" description="Helical" evidence="2">
    <location>
        <begin position="233"/>
        <end position="252"/>
    </location>
</feature>
<reference evidence="3 4" key="1">
    <citation type="submission" date="2018-08" db="EMBL/GenBank/DDBJ databases">
        <title>Parvularcula sp. SM1705, isolated from surface water of the South Sea China.</title>
        <authorList>
            <person name="Sun L."/>
        </authorList>
    </citation>
    <scope>NUCLEOTIDE SEQUENCE [LARGE SCALE GENOMIC DNA]</scope>
    <source>
        <strain evidence="3 4">SM1705</strain>
    </source>
</reference>
<sequence>MDSEKTNSPPPNRNEPPEAALKRFAAEGQPPEADHDDRRNWPDEPDPDPENHASHRAPNQAETTRRLKKSDGSRLPLSSKRWRKAKSFLRRSQQSNYWKYSDDADIEREPEDLEMFKDRHKYDPELHKYFNFRIDYYPGFENEDLVDGIWFADINDEMIEAKFPRDMDVRAFISAYHISVRRNQWLSIFRKRIWQALVSILLVLPIFIATVLIKTRPAETSGGSEGSLFTSGLVSLEIILSLGCLFGAMAVARTHLSFLNQQLTQVMQGNAQTLNAKIQRRLNVLRQNFTRFYKAISEEEFSGANSQGAEWTDRARWWTRLAMWNPKRIEYIEKFLQSEMQRIRVFRRWSDAIGNLISLGVFFAQAGAILFLMYRMGPALTNLQLGIGIASIVIAGWITYISTGKKFSVQNSWIKRWIGDDDWPRFSSIGLDVEIGEIVRRDKDRIRQEKMRGGGFGTGAS</sequence>
<feature type="compositionally biased region" description="Basic and acidic residues" evidence="1">
    <location>
        <begin position="32"/>
        <end position="42"/>
    </location>
</feature>
<protein>
    <recommendedName>
        <fullName evidence="5">DUF4231 domain-containing protein</fullName>
    </recommendedName>
</protein>
<dbReference type="InParanoid" id="A0A371RHC2"/>
<evidence type="ECO:0000256" key="2">
    <source>
        <dbReference type="SAM" id="Phobius"/>
    </source>
</evidence>
<comment type="caution">
    <text evidence="3">The sequence shown here is derived from an EMBL/GenBank/DDBJ whole genome shotgun (WGS) entry which is preliminary data.</text>
</comment>
<feature type="transmembrane region" description="Helical" evidence="2">
    <location>
        <begin position="380"/>
        <end position="401"/>
    </location>
</feature>
<feature type="transmembrane region" description="Helical" evidence="2">
    <location>
        <begin position="193"/>
        <end position="213"/>
    </location>
</feature>
<evidence type="ECO:0008006" key="5">
    <source>
        <dbReference type="Google" id="ProtNLM"/>
    </source>
</evidence>
<dbReference type="RefSeq" id="WP_116391487.1">
    <property type="nucleotide sequence ID" value="NZ_QUQO01000001.1"/>
</dbReference>
<feature type="compositionally biased region" description="Basic and acidic residues" evidence="1">
    <location>
        <begin position="63"/>
        <end position="72"/>
    </location>
</feature>
<evidence type="ECO:0000313" key="4">
    <source>
        <dbReference type="Proteomes" id="UP000264589"/>
    </source>
</evidence>